<keyword evidence="12 17" id="KW-1015">Disulfide bond</keyword>
<feature type="region of interest" description="Disordered" evidence="19">
    <location>
        <begin position="70"/>
        <end position="112"/>
    </location>
</feature>
<keyword evidence="7" id="KW-0677">Repeat</keyword>
<feature type="disulfide bond" evidence="17">
    <location>
        <begin position="171"/>
        <end position="172"/>
    </location>
</feature>
<reference evidence="23" key="2">
    <citation type="submission" date="2004-02" db="EMBL/GenBank/DDBJ databases">
        <authorList>
            <consortium name="Genoscope"/>
            <consortium name="Whitehead Institute Centre for Genome Research"/>
        </authorList>
    </citation>
    <scope>NUCLEOTIDE SEQUENCE</scope>
</reference>
<keyword evidence="10 17" id="KW-0482">Metalloprotease</keyword>
<dbReference type="CDD" id="cd04281">
    <property type="entry name" value="ZnMc_BMP1_TLD"/>
    <property type="match status" value="1"/>
</dbReference>
<dbReference type="InterPro" id="IPR001881">
    <property type="entry name" value="EGF-like_Ca-bd_dom"/>
</dbReference>
<keyword evidence="8 17" id="KW-0378">Hydrolase</keyword>
<keyword evidence="2" id="KW-0964">Secreted</keyword>
<dbReference type="PROSITE" id="PS01187">
    <property type="entry name" value="EGF_CA"/>
    <property type="match status" value="1"/>
</dbReference>
<dbReference type="PROSITE" id="PS00010">
    <property type="entry name" value="ASX_HYDROXYL"/>
    <property type="match status" value="1"/>
</dbReference>
<keyword evidence="5 15" id="KW-0479">Metal-binding</keyword>
<dbReference type="SUPFAM" id="SSF57196">
    <property type="entry name" value="EGF/Laminin"/>
    <property type="match status" value="1"/>
</dbReference>
<feature type="domain" description="Peptidase M12A" evidence="22">
    <location>
        <begin position="107"/>
        <end position="306"/>
    </location>
</feature>
<evidence type="ECO:0000256" key="11">
    <source>
        <dbReference type="ARBA" id="ARBA00023145"/>
    </source>
</evidence>
<dbReference type="PRINTS" id="PR00480">
    <property type="entry name" value="ASTACIN"/>
</dbReference>
<feature type="binding site" evidence="15 17">
    <location>
        <position position="209"/>
    </location>
    <ligand>
        <name>Zn(2+)</name>
        <dbReference type="ChEBI" id="CHEBI:29105"/>
        <note>catalytic</note>
    </ligand>
</feature>
<dbReference type="FunFam" id="3.40.390.10:FF:000004">
    <property type="entry name" value="Metalloendopeptidase"/>
    <property type="match status" value="1"/>
</dbReference>
<dbReference type="CDD" id="cd00041">
    <property type="entry name" value="CUB"/>
    <property type="match status" value="5"/>
</dbReference>
<dbReference type="InterPro" id="IPR000152">
    <property type="entry name" value="EGF-type_Asp/Asn_hydroxyl_site"/>
</dbReference>
<feature type="binding site" evidence="15 17">
    <location>
        <position position="199"/>
    </location>
    <ligand>
        <name>Zn(2+)</name>
        <dbReference type="ChEBI" id="CHEBI:29105"/>
        <note>catalytic</note>
    </ligand>
</feature>
<dbReference type="KEGG" id="tng:GSTEN00017307G001"/>
<dbReference type="GO" id="GO:0005509">
    <property type="term" value="F:calcium ion binding"/>
    <property type="evidence" value="ECO:0007669"/>
    <property type="project" value="InterPro"/>
</dbReference>
<dbReference type="GO" id="GO:0008270">
    <property type="term" value="F:zinc ion binding"/>
    <property type="evidence" value="ECO:0007669"/>
    <property type="project" value="UniProtKB-UniRule"/>
</dbReference>
<evidence type="ECO:0000256" key="13">
    <source>
        <dbReference type="ARBA" id="ARBA00023180"/>
    </source>
</evidence>
<dbReference type="FunFam" id="2.60.120.290:FF:000005">
    <property type="entry name" value="Procollagen C-endopeptidase enhancer 1"/>
    <property type="match status" value="1"/>
</dbReference>
<dbReference type="InterPro" id="IPR015446">
    <property type="entry name" value="BMP_1/tolloid-like"/>
</dbReference>
<evidence type="ECO:0000256" key="5">
    <source>
        <dbReference type="ARBA" id="ARBA00022723"/>
    </source>
</evidence>
<dbReference type="GO" id="GO:0004222">
    <property type="term" value="F:metalloendopeptidase activity"/>
    <property type="evidence" value="ECO:0007669"/>
    <property type="project" value="UniProtKB-UniRule"/>
</dbReference>
<dbReference type="PROSITE" id="PS51864">
    <property type="entry name" value="ASTACIN"/>
    <property type="match status" value="1"/>
</dbReference>
<keyword evidence="3 16" id="KW-0245">EGF-like domain</keyword>
<keyword evidence="6 18" id="KW-0732">Signal</keyword>
<dbReference type="InterPro" id="IPR001506">
    <property type="entry name" value="Peptidase_M12A"/>
</dbReference>
<dbReference type="PROSITE" id="PS01180">
    <property type="entry name" value="CUB"/>
    <property type="match status" value="5"/>
</dbReference>
<evidence type="ECO:0000256" key="15">
    <source>
        <dbReference type="PIRSR" id="PIRSR001199-2"/>
    </source>
</evidence>
<dbReference type="InterPro" id="IPR006026">
    <property type="entry name" value="Peptidase_Metallo"/>
</dbReference>
<feature type="compositionally biased region" description="Low complexity" evidence="19">
    <location>
        <begin position="81"/>
        <end position="90"/>
    </location>
</feature>
<evidence type="ECO:0000256" key="18">
    <source>
        <dbReference type="RuleBase" id="RU361183"/>
    </source>
</evidence>
<dbReference type="SMART" id="SM00042">
    <property type="entry name" value="CUB"/>
    <property type="match status" value="5"/>
</dbReference>
<feature type="domain" description="CUB" evidence="20">
    <location>
        <begin position="308"/>
        <end position="446"/>
    </location>
</feature>
<evidence type="ECO:0000256" key="10">
    <source>
        <dbReference type="ARBA" id="ARBA00023049"/>
    </source>
</evidence>
<evidence type="ECO:0000256" key="16">
    <source>
        <dbReference type="PROSITE-ProRule" id="PRU00076"/>
    </source>
</evidence>
<dbReference type="MEROPS" id="M12.005"/>
<comment type="cofactor">
    <cofactor evidence="17 18">
        <name>Zn(2+)</name>
        <dbReference type="ChEBI" id="CHEBI:29105"/>
    </cofactor>
    <text evidence="17 18">Binds 1 zinc ion per subunit.</text>
</comment>
<dbReference type="PIRSF" id="PIRSF001199">
    <property type="entry name" value="BMP_1/tolloid-like"/>
    <property type="match status" value="1"/>
</dbReference>
<keyword evidence="11" id="KW-0865">Zymogen</keyword>
<evidence type="ECO:0000256" key="8">
    <source>
        <dbReference type="ARBA" id="ARBA00022801"/>
    </source>
</evidence>
<evidence type="ECO:0000256" key="17">
    <source>
        <dbReference type="PROSITE-ProRule" id="PRU01211"/>
    </source>
</evidence>
<sequence>MEVAPAVALLLCVSLRLSLAAQLEFVDTNFTLVDEAIDYKDPCKAAAFWGDIALDEEDLRMFRDLREDDQTSVHTSDSDSGDASSSSGGTRSRRAAAPQKLPRRRRAATSRPERMWPDGIIPYVISGNFSGSQRAIFRQAMRHWEKHTCVAFTERTAEESYIVFTYRPCGCCSYVGRRGGGPQAISIGKNCDKFGIVVHELGHVIGFWHEHTRPDRDEHVSIIRDNIQQGQEYNFLKMEPDEVDSLGEVYDFGSIMHYARNTFSRGVFLDTILPRYEVNGERPPIGQRTKLSKGDIAQARKLYKCAKCGENLQDSSGNFSSPGFPNGYSAYAHCVWRISVTPGEKIVLNFTSMDVFRSHLCWYDHVEVRDGFWRKAPLKGFPFYLFERNLLRARPQPLLLFCALAGRFCGDALPNPVVSTDSQLWIEFRSSSSWVGKGFSAVYEAICGGEVRRDSGQIQSPNYPDDYQSNKVCVWKITVEEGFSVGLSFQSFEVIYCLLLTSVTSQNICVLAEKHIELHNSCAYDYVEVRDGGSESSPLLGRFCGYEKPDDVNSSSNQLWLTFVSDGSVNKARFAANFFKGEDGNPQTCYSNAGVRDRWFVCFPEMDECSRPDNGHCQQRCLNTLGSYRCACDPGYELAADRRSCETAACGGFVAKLNGSLATPGWPKDYPPNKNCVWQLMAPLQYRITLVFDAFETEGNDVGCLKEPFLGWISPILSVSFHQVCKYDYVEVRSGLTSDSKLHGKFCGAEKPEVITSQHNNMRIEFKSDSTVSKKGFRAHFFSAGCDHVLNSVSGTISSPNWPDRYPSKKACTWALATTPGHRVRLVFNEVDMEAHLECAYDHLEVYDGRDGRSPSLGRFCGTKKPPPVVSSGNRMFLRFFSDNSVQKRGFEASYEAECGGSLKAEVRTKELYSHAQFGDNNYPSGSDCLWVVSAEKGYGVEIVFQVFEIEEEADCSYDYVELYDGADVKAPRLGRYCGSGVSEAPRSAPAEGVASHPLCFLSQTPEEIYSAGDALVLKFHSDDSINRKGFHVRYTGTKFQDTLHASK</sequence>
<evidence type="ECO:0000256" key="7">
    <source>
        <dbReference type="ARBA" id="ARBA00022737"/>
    </source>
</evidence>
<dbReference type="SMART" id="SM00235">
    <property type="entry name" value="ZnMc"/>
    <property type="match status" value="1"/>
</dbReference>
<dbReference type="FunFam" id="2.10.25.10:FF:000022">
    <property type="entry name" value="Metalloendopeptidase"/>
    <property type="match status" value="1"/>
</dbReference>
<feature type="domain" description="EGF-like" evidence="21">
    <location>
        <begin position="605"/>
        <end position="646"/>
    </location>
</feature>
<feature type="domain" description="CUB" evidence="20">
    <location>
        <begin position="447"/>
        <end position="581"/>
    </location>
</feature>
<dbReference type="PROSITE" id="PS50026">
    <property type="entry name" value="EGF_3"/>
    <property type="match status" value="1"/>
</dbReference>
<evidence type="ECO:0000313" key="23">
    <source>
        <dbReference type="EMBL" id="CAF99286.1"/>
    </source>
</evidence>
<dbReference type="InterPro" id="IPR034036">
    <property type="entry name" value="ZnMP_TLD/BMP1"/>
</dbReference>
<dbReference type="Gene3D" id="2.60.120.290">
    <property type="entry name" value="Spermadhesin, CUB domain"/>
    <property type="match status" value="5"/>
</dbReference>
<evidence type="ECO:0000256" key="3">
    <source>
        <dbReference type="ARBA" id="ARBA00022536"/>
    </source>
</evidence>
<feature type="domain" description="CUB" evidence="20">
    <location>
        <begin position="899"/>
        <end position="1038"/>
    </location>
</feature>
<dbReference type="Pfam" id="PF01400">
    <property type="entry name" value="Astacin"/>
    <property type="match status" value="1"/>
</dbReference>
<evidence type="ECO:0000259" key="21">
    <source>
        <dbReference type="PROSITE" id="PS50026"/>
    </source>
</evidence>
<dbReference type="FunFam" id="2.60.120.290:FF:000003">
    <property type="entry name" value="Neuropilin"/>
    <property type="match status" value="2"/>
</dbReference>
<evidence type="ECO:0000256" key="4">
    <source>
        <dbReference type="ARBA" id="ARBA00022670"/>
    </source>
</evidence>
<feature type="domain" description="CUB" evidence="20">
    <location>
        <begin position="650"/>
        <end position="784"/>
    </location>
</feature>
<evidence type="ECO:0000259" key="22">
    <source>
        <dbReference type="PROSITE" id="PS51864"/>
    </source>
</evidence>
<dbReference type="EC" id="3.4.24.-" evidence="18"/>
<evidence type="ECO:0000259" key="20">
    <source>
        <dbReference type="PROSITE" id="PS01180"/>
    </source>
</evidence>
<feature type="chain" id="PRO_5033108572" description="Metalloendopeptidase" evidence="18">
    <location>
        <begin position="21"/>
        <end position="1048"/>
    </location>
</feature>
<dbReference type="CDD" id="cd00054">
    <property type="entry name" value="EGF_CA"/>
    <property type="match status" value="1"/>
</dbReference>
<dbReference type="SMART" id="SM00179">
    <property type="entry name" value="EGF_CA"/>
    <property type="match status" value="1"/>
</dbReference>
<dbReference type="InterPro" id="IPR000742">
    <property type="entry name" value="EGF"/>
</dbReference>
<reference evidence="23" key="1">
    <citation type="journal article" date="2004" name="Nature">
        <title>Genome duplication in the teleost fish Tetraodon nigroviridis reveals the early vertebrate proto-karyotype.</title>
        <authorList>
            <person name="Jaillon O."/>
            <person name="Aury J.-M."/>
            <person name="Brunet F."/>
            <person name="Petit J.-L."/>
            <person name="Stange-Thomann N."/>
            <person name="Mauceli E."/>
            <person name="Bouneau L."/>
            <person name="Fischer C."/>
            <person name="Ozouf-Costaz C."/>
            <person name="Bernot A."/>
            <person name="Nicaud S."/>
            <person name="Jaffe D."/>
            <person name="Fisher S."/>
            <person name="Lutfalla G."/>
            <person name="Dossat C."/>
            <person name="Segurens B."/>
            <person name="Dasilva C."/>
            <person name="Salanoubat M."/>
            <person name="Levy M."/>
            <person name="Boudet N."/>
            <person name="Castellano S."/>
            <person name="Anthouard V."/>
            <person name="Jubin C."/>
            <person name="Castelli V."/>
            <person name="Katinka M."/>
            <person name="Vacherie B."/>
            <person name="Biemont C."/>
            <person name="Skalli Z."/>
            <person name="Cattolico L."/>
            <person name="Poulain J."/>
            <person name="De Berardinis V."/>
            <person name="Cruaud C."/>
            <person name="Duprat S."/>
            <person name="Brottier P."/>
            <person name="Coutanceau J.-P."/>
            <person name="Gouzy J."/>
            <person name="Parra G."/>
            <person name="Lardier G."/>
            <person name="Chapple C."/>
            <person name="McKernan K.J."/>
            <person name="McEwan P."/>
            <person name="Bosak S."/>
            <person name="Kellis M."/>
            <person name="Volff J.-N."/>
            <person name="Guigo R."/>
            <person name="Zody M.C."/>
            <person name="Mesirov J."/>
            <person name="Lindblad-Toh K."/>
            <person name="Birren B."/>
            <person name="Nusbaum C."/>
            <person name="Kahn D."/>
            <person name="Robinson-Rechavi M."/>
            <person name="Laudet V."/>
            <person name="Schachter V."/>
            <person name="Quetier F."/>
            <person name="Saurin W."/>
            <person name="Scarpelli C."/>
            <person name="Wincker P."/>
            <person name="Lander E.S."/>
            <person name="Weissenbach J."/>
            <person name="Roest Crollius H."/>
        </authorList>
    </citation>
    <scope>NUCLEOTIDE SEQUENCE [LARGE SCALE GENOMIC DNA]</scope>
</reference>
<evidence type="ECO:0000256" key="9">
    <source>
        <dbReference type="ARBA" id="ARBA00022833"/>
    </source>
</evidence>
<evidence type="ECO:0000256" key="1">
    <source>
        <dbReference type="ARBA" id="ARBA00004613"/>
    </source>
</evidence>
<feature type="active site" evidence="14 17">
    <location>
        <position position="200"/>
    </location>
</feature>
<dbReference type="InterPro" id="IPR000859">
    <property type="entry name" value="CUB_dom"/>
</dbReference>
<organism evidence="23">
    <name type="scientific">Tetraodon nigroviridis</name>
    <name type="common">Spotted green pufferfish</name>
    <name type="synonym">Chelonodon nigroviridis</name>
    <dbReference type="NCBI Taxonomy" id="99883"/>
    <lineage>
        <taxon>Eukaryota</taxon>
        <taxon>Metazoa</taxon>
        <taxon>Chordata</taxon>
        <taxon>Craniata</taxon>
        <taxon>Vertebrata</taxon>
        <taxon>Euteleostomi</taxon>
        <taxon>Actinopterygii</taxon>
        <taxon>Neopterygii</taxon>
        <taxon>Teleostei</taxon>
        <taxon>Neoteleostei</taxon>
        <taxon>Acanthomorphata</taxon>
        <taxon>Eupercaria</taxon>
        <taxon>Tetraodontiformes</taxon>
        <taxon>Tetradontoidea</taxon>
        <taxon>Tetraodontidae</taxon>
        <taxon>Tetraodon</taxon>
    </lineage>
</organism>
<dbReference type="EMBL" id="CAAE01014575">
    <property type="protein sequence ID" value="CAF99286.1"/>
    <property type="molecule type" value="Genomic_DNA"/>
</dbReference>
<dbReference type="SUPFAM" id="SSF55486">
    <property type="entry name" value="Metalloproteases ('zincins'), catalytic domain"/>
    <property type="match status" value="1"/>
</dbReference>
<evidence type="ECO:0000256" key="19">
    <source>
        <dbReference type="SAM" id="MobiDB-lite"/>
    </source>
</evidence>
<dbReference type="FunFam" id="2.60.120.290:FF:000013">
    <property type="entry name" value="Membrane frizzled-related protein"/>
    <property type="match status" value="1"/>
</dbReference>
<dbReference type="PANTHER" id="PTHR24251:SF53">
    <property type="entry name" value="BONE MORPHOGENETIC PROTEIN 1"/>
    <property type="match status" value="1"/>
</dbReference>
<dbReference type="InterPro" id="IPR035914">
    <property type="entry name" value="Sperma_CUB_dom_sf"/>
</dbReference>
<dbReference type="Pfam" id="PF14670">
    <property type="entry name" value="FXa_inhibition"/>
    <property type="match status" value="1"/>
</dbReference>
<evidence type="ECO:0000256" key="6">
    <source>
        <dbReference type="ARBA" id="ARBA00022729"/>
    </source>
</evidence>
<dbReference type="GO" id="GO:0005576">
    <property type="term" value="C:extracellular region"/>
    <property type="evidence" value="ECO:0007669"/>
    <property type="project" value="UniProtKB-SubCell"/>
</dbReference>
<dbReference type="InterPro" id="IPR024079">
    <property type="entry name" value="MetalloPept_cat_dom_sf"/>
</dbReference>
<evidence type="ECO:0000256" key="2">
    <source>
        <dbReference type="ARBA" id="ARBA00022525"/>
    </source>
</evidence>
<dbReference type="SMART" id="SM00181">
    <property type="entry name" value="EGF"/>
    <property type="match status" value="1"/>
</dbReference>
<keyword evidence="4 17" id="KW-0645">Protease</keyword>
<dbReference type="GO" id="GO:0006508">
    <property type="term" value="P:proteolysis"/>
    <property type="evidence" value="ECO:0007669"/>
    <property type="project" value="UniProtKB-KW"/>
</dbReference>
<accession>Q4SJ96</accession>
<comment type="caution">
    <text evidence="23">The sequence shown here is derived from an EMBL/GenBank/DDBJ whole genome shotgun (WGS) entry which is preliminary data.</text>
</comment>
<feature type="domain" description="CUB" evidence="20">
    <location>
        <begin position="786"/>
        <end position="898"/>
    </location>
</feature>
<dbReference type="PANTHER" id="PTHR24251">
    <property type="entry name" value="OVOCHYMASE-RELATED"/>
    <property type="match status" value="1"/>
</dbReference>
<evidence type="ECO:0000256" key="14">
    <source>
        <dbReference type="PIRSR" id="PIRSR001199-1"/>
    </source>
</evidence>
<evidence type="ECO:0000256" key="12">
    <source>
        <dbReference type="ARBA" id="ARBA00023157"/>
    </source>
</evidence>
<dbReference type="Gene3D" id="3.40.390.10">
    <property type="entry name" value="Collagenase (Catalytic Domain)"/>
    <property type="match status" value="1"/>
</dbReference>
<name>Q4SJ96_TETNG</name>
<dbReference type="SUPFAM" id="SSF49854">
    <property type="entry name" value="Spermadhesin, CUB domain"/>
    <property type="match status" value="5"/>
</dbReference>
<keyword evidence="13" id="KW-0325">Glycoprotein</keyword>
<keyword evidence="9 15" id="KW-0862">Zinc</keyword>
<dbReference type="Gene3D" id="2.10.25.10">
    <property type="entry name" value="Laminin"/>
    <property type="match status" value="1"/>
</dbReference>
<dbReference type="AlphaFoldDB" id="Q4SJ96"/>
<feature type="disulfide bond" evidence="17">
    <location>
        <begin position="169"/>
        <end position="191"/>
    </location>
</feature>
<proteinExistence type="predicted"/>
<dbReference type="Pfam" id="PF00431">
    <property type="entry name" value="CUB"/>
    <property type="match status" value="8"/>
</dbReference>
<dbReference type="PROSITE" id="PS01186">
    <property type="entry name" value="EGF_2"/>
    <property type="match status" value="1"/>
</dbReference>
<dbReference type="InterPro" id="IPR018097">
    <property type="entry name" value="EGF_Ca-bd_CS"/>
</dbReference>
<comment type="caution">
    <text evidence="16">Lacks conserved residue(s) required for the propagation of feature annotation.</text>
</comment>
<protein>
    <recommendedName>
        <fullName evidence="18">Metalloendopeptidase</fullName>
        <ecNumber evidence="18">3.4.24.-</ecNumber>
    </recommendedName>
</protein>
<feature type="binding site" evidence="15 17">
    <location>
        <position position="203"/>
    </location>
    <ligand>
        <name>Zn(2+)</name>
        <dbReference type="ChEBI" id="CHEBI:29105"/>
        <note>catalytic</note>
    </ligand>
</feature>
<feature type="signal peptide" evidence="18">
    <location>
        <begin position="1"/>
        <end position="20"/>
    </location>
</feature>
<comment type="subcellular location">
    <subcellularLocation>
        <location evidence="1">Secreted</location>
    </subcellularLocation>
</comment>
<dbReference type="OrthoDB" id="431034at2759"/>
<gene>
    <name evidence="23" type="ORF">GSTENG00017307001</name>
</gene>